<keyword evidence="3" id="KW-1185">Reference proteome</keyword>
<comment type="caution">
    <text evidence="2">The sequence shown here is derived from an EMBL/GenBank/DDBJ whole genome shotgun (WGS) entry which is preliminary data.</text>
</comment>
<reference evidence="3" key="1">
    <citation type="journal article" date="2019" name="Int. J. Syst. Evol. Microbiol.">
        <title>The Global Catalogue of Microorganisms (GCM) 10K type strain sequencing project: providing services to taxonomists for standard genome sequencing and annotation.</title>
        <authorList>
            <consortium name="The Broad Institute Genomics Platform"/>
            <consortium name="The Broad Institute Genome Sequencing Center for Infectious Disease"/>
            <person name="Wu L."/>
            <person name="Ma J."/>
        </authorList>
    </citation>
    <scope>NUCLEOTIDE SEQUENCE [LARGE SCALE GENOMIC DNA]</scope>
    <source>
        <strain evidence="3">CGMCC 1.15795</strain>
    </source>
</reference>
<evidence type="ECO:0000259" key="1">
    <source>
        <dbReference type="Pfam" id="PF13751"/>
    </source>
</evidence>
<dbReference type="RefSeq" id="WP_382316916.1">
    <property type="nucleotide sequence ID" value="NZ_JBHUFD010000018.1"/>
</dbReference>
<protein>
    <submittedName>
        <fullName evidence="2">Transposase</fullName>
    </submittedName>
</protein>
<dbReference type="InterPro" id="IPR025668">
    <property type="entry name" value="Tnp_DDE_dom"/>
</dbReference>
<gene>
    <name evidence="2" type="ORF">ACFSDX_20375</name>
</gene>
<evidence type="ECO:0000313" key="3">
    <source>
        <dbReference type="Proteomes" id="UP001597197"/>
    </source>
</evidence>
<dbReference type="Proteomes" id="UP001597197">
    <property type="component" value="Unassembled WGS sequence"/>
</dbReference>
<feature type="domain" description="Transposase DDE" evidence="1">
    <location>
        <begin position="16"/>
        <end position="88"/>
    </location>
</feature>
<proteinExistence type="predicted"/>
<accession>A0ABW4QYW1</accession>
<name>A0ABW4QYW1_9BACT</name>
<evidence type="ECO:0000313" key="2">
    <source>
        <dbReference type="EMBL" id="MFD1874802.1"/>
    </source>
</evidence>
<sequence>MPPQSELCPHSQFKQVIRSAFDAAYRRAWYWQRTRQGQQIRRVRQRTVEPVFGSLLQHYGLRRANTKGQAAAHKAMLLSAVAYNLEELLKHQPKRVVSLALALQPASLRLLKRSFEPYLSEKHLLAEYSLN</sequence>
<dbReference type="EMBL" id="JBHUFD010000018">
    <property type="protein sequence ID" value="MFD1874802.1"/>
    <property type="molecule type" value="Genomic_DNA"/>
</dbReference>
<dbReference type="Pfam" id="PF13751">
    <property type="entry name" value="DDE_Tnp_1_6"/>
    <property type="match status" value="1"/>
</dbReference>
<organism evidence="2 3">
    <name type="scientific">Hymenobacter bucti</name>
    <dbReference type="NCBI Taxonomy" id="1844114"/>
    <lineage>
        <taxon>Bacteria</taxon>
        <taxon>Pseudomonadati</taxon>
        <taxon>Bacteroidota</taxon>
        <taxon>Cytophagia</taxon>
        <taxon>Cytophagales</taxon>
        <taxon>Hymenobacteraceae</taxon>
        <taxon>Hymenobacter</taxon>
    </lineage>
</organism>